<keyword evidence="4 7" id="KW-1133">Transmembrane helix</keyword>
<evidence type="ECO:0000313" key="9">
    <source>
        <dbReference type="Proteomes" id="UP000076079"/>
    </source>
</evidence>
<dbReference type="PANTHER" id="PTHR11819">
    <property type="entry name" value="SOLUTE CARRIER FAMILY 5"/>
    <property type="match status" value="1"/>
</dbReference>
<dbReference type="PATRIC" id="fig|1813736.3.peg.4596"/>
<dbReference type="Proteomes" id="UP000076079">
    <property type="component" value="Chromosome"/>
</dbReference>
<dbReference type="AlphaFoldDB" id="A0A143PR72"/>
<organism evidence="8 9">
    <name type="scientific">Luteitalea pratensis</name>
    <dbReference type="NCBI Taxonomy" id="1855912"/>
    <lineage>
        <taxon>Bacteria</taxon>
        <taxon>Pseudomonadati</taxon>
        <taxon>Acidobacteriota</taxon>
        <taxon>Vicinamibacteria</taxon>
        <taxon>Vicinamibacterales</taxon>
        <taxon>Vicinamibacteraceae</taxon>
        <taxon>Luteitalea</taxon>
    </lineage>
</organism>
<feature type="transmembrane region" description="Helical" evidence="7">
    <location>
        <begin position="190"/>
        <end position="208"/>
    </location>
</feature>
<keyword evidence="9" id="KW-1185">Reference proteome</keyword>
<dbReference type="NCBIfam" id="TIGR00813">
    <property type="entry name" value="sss"/>
    <property type="match status" value="1"/>
</dbReference>
<feature type="transmembrane region" description="Helical" evidence="7">
    <location>
        <begin position="362"/>
        <end position="385"/>
    </location>
</feature>
<evidence type="ECO:0000256" key="3">
    <source>
        <dbReference type="ARBA" id="ARBA00022692"/>
    </source>
</evidence>
<sequence length="587" mass="63813">MTGLDWGVVLLYFAGLAGITWWVMSKSRDTADDYFLAGRSLGWFVVGASIFASNIGSEHLVGLAGSGATSGVALAHYELHAWCLLVLGWVLVPFYMRSRVYTMPEFLERRFSPTARWVLSLISLVAYVLTKIAVGIFAGGVVFGTLLPGLQVNIGGTVFNSFWIGSVAVVILTGLYTVVGGMRAVAYTEAVQTVILLVGSLLLTIFGLQRLGGWGELRTVLGPEMFNLWKPLVPAGLEGTWAPVREAGRIAWYFNGDYPWLGMLFCAPIIGLWYWCTDQYIVQRTLGAPSEREARRGTIFAAFLKLLPVFIFIIPGMIALALARTGRVGGLAMIVGPDGHVIPQQAQAAFPLMVQHVLPSGIRGIVVAGLLAALMSSLAGAFNACSTLFTMDFYKQFRPHATQAQLVWVGRVATVVMILIALAWIPVIQGARGLYEYLQGVQGYLAPPIAAVFFFGVFNKRINARGCLAALTVGFALGVFRLAVDTPVSLGMNGYATGYAPGSFLWIVNNIYFQYYSLLIFLVSSAVLVIVSYTSEAPDPAQLRDLTFATMTEEHRRESRASWTRIDVVNSGVVVALILAAYLYFNG</sequence>
<comment type="similarity">
    <text evidence="2 6">Belongs to the sodium:solute symporter (SSF) (TC 2.A.21) family.</text>
</comment>
<feature type="transmembrane region" description="Helical" evidence="7">
    <location>
        <begin position="466"/>
        <end position="484"/>
    </location>
</feature>
<dbReference type="GO" id="GO:0005412">
    <property type="term" value="F:D-glucose:sodium symporter activity"/>
    <property type="evidence" value="ECO:0007669"/>
    <property type="project" value="TreeGrafter"/>
</dbReference>
<keyword evidence="5 7" id="KW-0472">Membrane</keyword>
<evidence type="ECO:0000256" key="6">
    <source>
        <dbReference type="RuleBase" id="RU362091"/>
    </source>
</evidence>
<evidence type="ECO:0000256" key="4">
    <source>
        <dbReference type="ARBA" id="ARBA00022989"/>
    </source>
</evidence>
<evidence type="ECO:0000256" key="1">
    <source>
        <dbReference type="ARBA" id="ARBA00004141"/>
    </source>
</evidence>
<evidence type="ECO:0000256" key="5">
    <source>
        <dbReference type="ARBA" id="ARBA00023136"/>
    </source>
</evidence>
<dbReference type="GO" id="GO:0005886">
    <property type="term" value="C:plasma membrane"/>
    <property type="evidence" value="ECO:0007669"/>
    <property type="project" value="TreeGrafter"/>
</dbReference>
<feature type="transmembrane region" description="Helical" evidence="7">
    <location>
        <begin position="258"/>
        <end position="276"/>
    </location>
</feature>
<protein>
    <submittedName>
        <fullName evidence="8">Na(+)/glucose symporter</fullName>
    </submittedName>
</protein>
<dbReference type="KEGG" id="abac:LuPra_04357"/>
<dbReference type="RefSeq" id="WP_110172689.1">
    <property type="nucleotide sequence ID" value="NZ_CP015136.1"/>
</dbReference>
<dbReference type="PANTHER" id="PTHR11819:SF195">
    <property type="entry name" value="SODIUM_GLUCOSE COTRANSPORTER 4"/>
    <property type="match status" value="1"/>
</dbReference>
<feature type="transmembrane region" description="Helical" evidence="7">
    <location>
        <begin position="158"/>
        <end position="178"/>
    </location>
</feature>
<feature type="transmembrane region" description="Helical" evidence="7">
    <location>
        <begin position="441"/>
        <end position="459"/>
    </location>
</feature>
<reference evidence="8 9" key="1">
    <citation type="journal article" date="2016" name="Genome Announc.">
        <title>First Complete Genome Sequence of a Subdivision 6 Acidobacterium Strain.</title>
        <authorList>
            <person name="Huang S."/>
            <person name="Vieira S."/>
            <person name="Bunk B."/>
            <person name="Riedel T."/>
            <person name="Sproer C."/>
            <person name="Overmann J."/>
        </authorList>
    </citation>
    <scope>NUCLEOTIDE SEQUENCE [LARGE SCALE GENOMIC DNA]</scope>
    <source>
        <strain evidence="9">DSM 100886 HEG_-6_39</strain>
    </source>
</reference>
<feature type="transmembrane region" description="Helical" evidence="7">
    <location>
        <begin position="36"/>
        <end position="57"/>
    </location>
</feature>
<accession>A0A143PR72</accession>
<dbReference type="Pfam" id="PF00474">
    <property type="entry name" value="SSF"/>
    <property type="match status" value="1"/>
</dbReference>
<feature type="transmembrane region" description="Helical" evidence="7">
    <location>
        <begin position="6"/>
        <end position="24"/>
    </location>
</feature>
<dbReference type="OrthoDB" id="9789704at2"/>
<dbReference type="PROSITE" id="PS50283">
    <property type="entry name" value="NA_SOLUT_SYMP_3"/>
    <property type="match status" value="1"/>
</dbReference>
<feature type="transmembrane region" description="Helical" evidence="7">
    <location>
        <begin position="77"/>
        <end position="96"/>
    </location>
</feature>
<reference evidence="9" key="2">
    <citation type="submission" date="2016-04" db="EMBL/GenBank/DDBJ databases">
        <title>First Complete Genome Sequence of a Subdivision 6 Acidobacterium.</title>
        <authorList>
            <person name="Huang S."/>
            <person name="Vieira S."/>
            <person name="Bunk B."/>
            <person name="Riedel T."/>
            <person name="Sproeer C."/>
            <person name="Overmann J."/>
        </authorList>
    </citation>
    <scope>NUCLEOTIDE SEQUENCE [LARGE SCALE GENOMIC DNA]</scope>
    <source>
        <strain evidence="9">DSM 100886 HEG_-6_39</strain>
    </source>
</reference>
<keyword evidence="3 7" id="KW-0812">Transmembrane</keyword>
<proteinExistence type="inferred from homology"/>
<evidence type="ECO:0000313" key="8">
    <source>
        <dbReference type="EMBL" id="AMY11112.1"/>
    </source>
</evidence>
<gene>
    <name evidence="8" type="primary">sglT_4</name>
    <name evidence="8" type="ORF">LuPra_04357</name>
</gene>
<feature type="transmembrane region" description="Helical" evidence="7">
    <location>
        <begin position="406"/>
        <end position="429"/>
    </location>
</feature>
<dbReference type="InterPro" id="IPR038377">
    <property type="entry name" value="Na/Glc_symporter_sf"/>
</dbReference>
<name>A0A143PR72_LUTPR</name>
<dbReference type="CDD" id="cd10329">
    <property type="entry name" value="SLC5sbd_SGLT1-like"/>
    <property type="match status" value="1"/>
</dbReference>
<evidence type="ECO:0000256" key="2">
    <source>
        <dbReference type="ARBA" id="ARBA00006434"/>
    </source>
</evidence>
<dbReference type="STRING" id="1855912.LuPra_04357"/>
<feature type="transmembrane region" description="Helical" evidence="7">
    <location>
        <begin position="513"/>
        <end position="534"/>
    </location>
</feature>
<comment type="subcellular location">
    <subcellularLocation>
        <location evidence="1">Membrane</location>
        <topology evidence="1">Multi-pass membrane protein</topology>
    </subcellularLocation>
</comment>
<dbReference type="InterPro" id="IPR001734">
    <property type="entry name" value="Na/solute_symporter"/>
</dbReference>
<dbReference type="EMBL" id="CP015136">
    <property type="protein sequence ID" value="AMY11112.1"/>
    <property type="molecule type" value="Genomic_DNA"/>
</dbReference>
<feature type="transmembrane region" description="Helical" evidence="7">
    <location>
        <begin position="297"/>
        <end position="323"/>
    </location>
</feature>
<dbReference type="Gene3D" id="1.20.1730.10">
    <property type="entry name" value="Sodium/glucose cotransporter"/>
    <property type="match status" value="1"/>
</dbReference>
<feature type="transmembrane region" description="Helical" evidence="7">
    <location>
        <begin position="566"/>
        <end position="585"/>
    </location>
</feature>
<evidence type="ECO:0000256" key="7">
    <source>
        <dbReference type="SAM" id="Phobius"/>
    </source>
</evidence>
<feature type="transmembrane region" description="Helical" evidence="7">
    <location>
        <begin position="117"/>
        <end position="146"/>
    </location>
</feature>